<dbReference type="SMART" id="SM01079">
    <property type="entry name" value="CHASE"/>
    <property type="match status" value="1"/>
</dbReference>
<dbReference type="PROSITE" id="PS51845">
    <property type="entry name" value="PDEASE_I_2"/>
    <property type="match status" value="1"/>
</dbReference>
<dbReference type="Gene3D" id="1.10.1300.10">
    <property type="entry name" value="3'5'-cyclic nucleotide phosphodiesterase, catalytic domain"/>
    <property type="match status" value="1"/>
</dbReference>
<evidence type="ECO:0000256" key="6">
    <source>
        <dbReference type="ARBA" id="ARBA00023239"/>
    </source>
</evidence>
<comment type="similarity">
    <text evidence="7">Belongs to the cyclic nucleotide phosphodiesterase family.</text>
</comment>
<keyword evidence="6" id="KW-0456">Lyase</keyword>
<keyword evidence="13" id="KW-0675">Receptor</keyword>
<dbReference type="Pfam" id="PF00211">
    <property type="entry name" value="Guanylate_cyc"/>
    <property type="match status" value="1"/>
</dbReference>
<name>A0A9N8D4W8_9STRA</name>
<dbReference type="GO" id="GO:0046872">
    <property type="term" value="F:metal ion binding"/>
    <property type="evidence" value="ECO:0007669"/>
    <property type="project" value="UniProtKB-KW"/>
</dbReference>
<reference evidence="13" key="1">
    <citation type="submission" date="2020-06" db="EMBL/GenBank/DDBJ databases">
        <authorList>
            <consortium name="Plant Systems Biology data submission"/>
        </authorList>
    </citation>
    <scope>NUCLEOTIDE SEQUENCE</scope>
    <source>
        <strain evidence="13">D6</strain>
    </source>
</reference>
<keyword evidence="5 9" id="KW-0472">Membrane</keyword>
<dbReference type="InterPro" id="IPR050401">
    <property type="entry name" value="Cyclic_nucleotide_synthase"/>
</dbReference>
<keyword evidence="7" id="KW-0378">Hydrolase</keyword>
<keyword evidence="7" id="KW-0479">Metal-binding</keyword>
<evidence type="ECO:0000256" key="5">
    <source>
        <dbReference type="ARBA" id="ARBA00023136"/>
    </source>
</evidence>
<gene>
    <name evidence="13" type="ORF">SEMRO_2_G001110.1</name>
</gene>
<dbReference type="PROSITE" id="PS50839">
    <property type="entry name" value="CHASE"/>
    <property type="match status" value="1"/>
</dbReference>
<dbReference type="Pfam" id="PF03924">
    <property type="entry name" value="CHASE"/>
    <property type="match status" value="1"/>
</dbReference>
<dbReference type="SUPFAM" id="SSF55073">
    <property type="entry name" value="Nucleotide cyclase"/>
    <property type="match status" value="1"/>
</dbReference>
<keyword evidence="2 9" id="KW-0812">Transmembrane</keyword>
<proteinExistence type="inferred from homology"/>
<feature type="compositionally biased region" description="Polar residues" evidence="8">
    <location>
        <begin position="40"/>
        <end position="50"/>
    </location>
</feature>
<dbReference type="CDD" id="cd07302">
    <property type="entry name" value="CHD"/>
    <property type="match status" value="1"/>
</dbReference>
<dbReference type="InterPro" id="IPR001054">
    <property type="entry name" value="A/G_cyclase"/>
</dbReference>
<feature type="domain" description="CHASE" evidence="11">
    <location>
        <begin position="230"/>
        <end position="297"/>
    </location>
</feature>
<feature type="transmembrane region" description="Helical" evidence="9">
    <location>
        <begin position="428"/>
        <end position="451"/>
    </location>
</feature>
<dbReference type="EC" id="3.1.4.-" evidence="7"/>
<comment type="subcellular location">
    <subcellularLocation>
        <location evidence="1">Membrane</location>
    </subcellularLocation>
</comment>
<comment type="cofactor">
    <cofactor evidence="7">
        <name>a divalent metal cation</name>
        <dbReference type="ChEBI" id="CHEBI:60240"/>
    </cofactor>
    <text evidence="7">Binds 2 divalent metal cations per subunit. Site 1 may preferentially bind zinc ions, while site 2 has a preference for magnesium and/or manganese ions.</text>
</comment>
<feature type="domain" description="Guanylate cyclase" evidence="10">
    <location>
        <begin position="550"/>
        <end position="684"/>
    </location>
</feature>
<dbReference type="Proteomes" id="UP001153069">
    <property type="component" value="Unassembled WGS sequence"/>
</dbReference>
<evidence type="ECO:0000256" key="9">
    <source>
        <dbReference type="SAM" id="Phobius"/>
    </source>
</evidence>
<feature type="region of interest" description="Disordered" evidence="8">
    <location>
        <begin position="1"/>
        <end position="67"/>
    </location>
</feature>
<accession>A0A9N8D4W8</accession>
<feature type="domain" description="PDEase" evidence="12">
    <location>
        <begin position="846"/>
        <end position="1010"/>
    </location>
</feature>
<dbReference type="Gene3D" id="3.30.450.350">
    <property type="entry name" value="CHASE domain"/>
    <property type="match status" value="1"/>
</dbReference>
<evidence type="ECO:0000256" key="7">
    <source>
        <dbReference type="RuleBase" id="RU363067"/>
    </source>
</evidence>
<dbReference type="GO" id="GO:0004016">
    <property type="term" value="F:adenylate cyclase activity"/>
    <property type="evidence" value="ECO:0007669"/>
    <property type="project" value="TreeGrafter"/>
</dbReference>
<evidence type="ECO:0000259" key="12">
    <source>
        <dbReference type="PROSITE" id="PS51845"/>
    </source>
</evidence>
<dbReference type="SUPFAM" id="SSF109604">
    <property type="entry name" value="HD-domain/PDEase-like"/>
    <property type="match status" value="1"/>
</dbReference>
<dbReference type="GO" id="GO:0004383">
    <property type="term" value="F:guanylate cyclase activity"/>
    <property type="evidence" value="ECO:0007669"/>
    <property type="project" value="TreeGrafter"/>
</dbReference>
<dbReference type="GO" id="GO:0007168">
    <property type="term" value="P:receptor guanylyl cyclase signaling pathway"/>
    <property type="evidence" value="ECO:0007669"/>
    <property type="project" value="TreeGrafter"/>
</dbReference>
<dbReference type="OrthoDB" id="568146at2759"/>
<evidence type="ECO:0000256" key="8">
    <source>
        <dbReference type="SAM" id="MobiDB-lite"/>
    </source>
</evidence>
<dbReference type="GO" id="GO:0005886">
    <property type="term" value="C:plasma membrane"/>
    <property type="evidence" value="ECO:0007669"/>
    <property type="project" value="TreeGrafter"/>
</dbReference>
<dbReference type="GO" id="GO:0004114">
    <property type="term" value="F:3',5'-cyclic-nucleotide phosphodiesterase activity"/>
    <property type="evidence" value="ECO:0007669"/>
    <property type="project" value="InterPro"/>
</dbReference>
<keyword evidence="4 9" id="KW-1133">Transmembrane helix</keyword>
<dbReference type="InterPro" id="IPR023174">
    <property type="entry name" value="PDEase_CS"/>
</dbReference>
<comment type="caution">
    <text evidence="13">The sequence shown here is derived from an EMBL/GenBank/DDBJ whole genome shotgun (WGS) entry which is preliminary data.</text>
</comment>
<dbReference type="GO" id="GO:0001653">
    <property type="term" value="F:peptide receptor activity"/>
    <property type="evidence" value="ECO:0007669"/>
    <property type="project" value="TreeGrafter"/>
</dbReference>
<evidence type="ECO:0000259" key="11">
    <source>
        <dbReference type="PROSITE" id="PS50839"/>
    </source>
</evidence>
<dbReference type="PROSITE" id="PS50125">
    <property type="entry name" value="GUANYLATE_CYCLASE_2"/>
    <property type="match status" value="1"/>
</dbReference>
<keyword evidence="3" id="KW-0547">Nucleotide-binding</keyword>
<dbReference type="InterPro" id="IPR036971">
    <property type="entry name" value="PDEase_catalytic_dom_sf"/>
</dbReference>
<dbReference type="Pfam" id="PF00233">
    <property type="entry name" value="PDEase_I"/>
    <property type="match status" value="1"/>
</dbReference>
<feature type="compositionally biased region" description="Acidic residues" evidence="8">
    <location>
        <begin position="29"/>
        <end position="39"/>
    </location>
</feature>
<feature type="transmembrane region" description="Helical" evidence="9">
    <location>
        <begin position="85"/>
        <end position="107"/>
    </location>
</feature>
<organism evidence="13 14">
    <name type="scientific">Seminavis robusta</name>
    <dbReference type="NCBI Taxonomy" id="568900"/>
    <lineage>
        <taxon>Eukaryota</taxon>
        <taxon>Sar</taxon>
        <taxon>Stramenopiles</taxon>
        <taxon>Ochrophyta</taxon>
        <taxon>Bacillariophyta</taxon>
        <taxon>Bacillariophyceae</taxon>
        <taxon>Bacillariophycidae</taxon>
        <taxon>Naviculales</taxon>
        <taxon>Naviculaceae</taxon>
        <taxon>Seminavis</taxon>
    </lineage>
</organism>
<dbReference type="InterPro" id="IPR042240">
    <property type="entry name" value="CHASE_sf"/>
</dbReference>
<evidence type="ECO:0000256" key="3">
    <source>
        <dbReference type="ARBA" id="ARBA00022741"/>
    </source>
</evidence>
<dbReference type="SMART" id="SM00044">
    <property type="entry name" value="CYCc"/>
    <property type="match status" value="1"/>
</dbReference>
<dbReference type="PANTHER" id="PTHR11920">
    <property type="entry name" value="GUANYLYL CYCLASE"/>
    <property type="match status" value="1"/>
</dbReference>
<keyword evidence="14" id="KW-1185">Reference proteome</keyword>
<dbReference type="EMBL" id="CAICTM010000002">
    <property type="protein sequence ID" value="CAB9496134.1"/>
    <property type="molecule type" value="Genomic_DNA"/>
</dbReference>
<evidence type="ECO:0000313" key="13">
    <source>
        <dbReference type="EMBL" id="CAB9496134.1"/>
    </source>
</evidence>
<evidence type="ECO:0000256" key="1">
    <source>
        <dbReference type="ARBA" id="ARBA00004370"/>
    </source>
</evidence>
<dbReference type="AlphaFoldDB" id="A0A9N8D4W8"/>
<dbReference type="PANTHER" id="PTHR11920:SF335">
    <property type="entry name" value="GUANYLATE CYCLASE"/>
    <property type="match status" value="1"/>
</dbReference>
<sequence length="1171" mass="130909">MKILSRSSAPRRSSTANWLEPTSFRPEDLLDELQDEEETNTNGDEFSNGKSGNGTTGQSKDDSLTDSETIKEHSMNIEKTTKRTLLAALLVLIVGSVASCSFLYMGISNTKQDNSGEFERRASDLAKSIDSSWKDYDAAALWVHQACRNWRTDNFTSEDFEILYHYTTSGGLDFEMVQWNPNITHQERPQMERQGLDIWGPYAGYQGGITGLEPDPANPEELVFKNRSEQPFYFPIQFGEPKELVGKAGNYDVYSAPWEAVTIDKALQTGEPALTGRFMLVGTASENAGYSVALYHPGAPLPDKFNSKPRDLTSLVVSIGALLKRAARDQAVTLSVYLFDKTNNKLDPYVAPQFLSGVEIRVLHETVHHDQQTNQTTTTTTITNPQAETSYDALHKDTDLYYEREMEIGGRVWTVVVVPVQGTYVADLASVVVSGVMIFVASALLAVWMIHNMYQSIAMHRVITKAAAEASIVSNLFPPAVRERMIQDAQIKARRLKDLKSANKQKQKDVFVNGETGERSVLSKSRLNTLLTSEGIFGSKPIAELHPYTTLMFADLVGFTAWSSVREPSQVFTLLEILYHSFDMIAQRRRVYKVETVGDCYVAVCGLPKPRKDHAAVMARFANDCLNRLLKLVKALEKSLGPDTSNLGLRIGLHSGQVVAGVLRGDKGRFQLFGDAINTASRMESTGVCNRIQASSETAELLIQGGRQNWLIPRDDLVEAKGKGKLQTYFIRINEASKASDVSDDGDVLSSSFIGAAPDANLEKINRLVEWNVQVLSALLKSVVARREAMGKGSSSSNSLINTATGTGTGMVLEEVKEVITLPEFCADTLKKQVDPESVELDVEVVDQLRHLITRIASGYHFNPFHNFEHASHVTMSVIKMMSRIVDPKQQLAVKRRKGDYDKDKLDAELHDHTFGITSDPLTRFACTFSALIHDLDHLGIPNMVLIKEESPLAEKYNNLSVAEQNSVDLAWSMLMEPRYENLRSCLCCDAEEFTRFRSLVVNSVMATDIMDKNLGAARKQRWNIAFNPDNSNGSPCPDDTCAVNRKATIVIEHLIQASDVSHTMQHWHVYAKWNERLFHEMYKGYKAGRLEKDPSEGWYQGELGFFDFYVIPLAKKLFTCGVFGVSSDEFLNYAEINRKEWERKGQEMVQQYLINYKEKYESPDSGAVVP</sequence>
<dbReference type="InterPro" id="IPR029787">
    <property type="entry name" value="Nucleotide_cyclase"/>
</dbReference>
<evidence type="ECO:0000313" key="14">
    <source>
        <dbReference type="Proteomes" id="UP001153069"/>
    </source>
</evidence>
<dbReference type="InterPro" id="IPR006189">
    <property type="entry name" value="CHASE_dom"/>
</dbReference>
<evidence type="ECO:0000256" key="2">
    <source>
        <dbReference type="ARBA" id="ARBA00022692"/>
    </source>
</evidence>
<dbReference type="InterPro" id="IPR002073">
    <property type="entry name" value="PDEase_catalytic_dom"/>
</dbReference>
<dbReference type="PROSITE" id="PS00126">
    <property type="entry name" value="PDEASE_I_1"/>
    <property type="match status" value="1"/>
</dbReference>
<dbReference type="GO" id="GO:0000166">
    <property type="term" value="F:nucleotide binding"/>
    <property type="evidence" value="ECO:0007669"/>
    <property type="project" value="UniProtKB-KW"/>
</dbReference>
<protein>
    <recommendedName>
        <fullName evidence="7">Phosphodiesterase</fullName>
        <ecNumber evidence="7">3.1.4.-</ecNumber>
    </recommendedName>
</protein>
<evidence type="ECO:0000256" key="4">
    <source>
        <dbReference type="ARBA" id="ARBA00022989"/>
    </source>
</evidence>
<feature type="compositionally biased region" description="Low complexity" evidence="8">
    <location>
        <begin position="1"/>
        <end position="14"/>
    </location>
</feature>
<evidence type="ECO:0000259" key="10">
    <source>
        <dbReference type="PROSITE" id="PS50125"/>
    </source>
</evidence>
<dbReference type="Gene3D" id="3.30.70.1230">
    <property type="entry name" value="Nucleotide cyclase"/>
    <property type="match status" value="1"/>
</dbReference>
<dbReference type="GO" id="GO:0035556">
    <property type="term" value="P:intracellular signal transduction"/>
    <property type="evidence" value="ECO:0007669"/>
    <property type="project" value="InterPro"/>
</dbReference>